<feature type="repeat" description="ANK" evidence="3">
    <location>
        <begin position="132"/>
        <end position="164"/>
    </location>
</feature>
<dbReference type="PROSITE" id="PS50088">
    <property type="entry name" value="ANK_REPEAT"/>
    <property type="match status" value="2"/>
</dbReference>
<evidence type="ECO:0000313" key="5">
    <source>
        <dbReference type="Proteomes" id="UP000000539"/>
    </source>
</evidence>
<keyword evidence="5" id="KW-1185">Reference proteome</keyword>
<keyword evidence="1" id="KW-0677">Repeat</keyword>
<keyword evidence="2 3" id="KW-0040">ANK repeat</keyword>
<proteinExistence type="predicted"/>
<name>A0A8V0XCR7_CHICK</name>
<evidence type="ECO:0008006" key="6">
    <source>
        <dbReference type="Google" id="ProtNLM"/>
    </source>
</evidence>
<dbReference type="InterPro" id="IPR036770">
    <property type="entry name" value="Ankyrin_rpt-contain_sf"/>
</dbReference>
<protein>
    <recommendedName>
        <fullName evidence="6">Caseinolytic peptidase B protein homolog</fullName>
    </recommendedName>
</protein>
<feature type="repeat" description="ANK" evidence="3">
    <location>
        <begin position="222"/>
        <end position="246"/>
    </location>
</feature>
<dbReference type="PROSITE" id="PS50297">
    <property type="entry name" value="ANK_REP_REGION"/>
    <property type="match status" value="2"/>
</dbReference>
<dbReference type="InterPro" id="IPR002110">
    <property type="entry name" value="Ankyrin_rpt"/>
</dbReference>
<dbReference type="PANTHER" id="PTHR24124:SF14">
    <property type="entry name" value="CHROMOSOME UNDETERMINED SCAFFOLD_25, WHOLE GENOME SHOTGUN SEQUENCE"/>
    <property type="match status" value="1"/>
</dbReference>
<reference evidence="4" key="2">
    <citation type="submission" date="2025-08" db="UniProtKB">
        <authorList>
            <consortium name="Ensembl"/>
        </authorList>
    </citation>
    <scope>IDENTIFICATION</scope>
    <source>
        <strain evidence="4">broiler</strain>
    </source>
</reference>
<reference evidence="4" key="1">
    <citation type="submission" date="2020-11" db="EMBL/GenBank/DDBJ databases">
        <title>Gallus gallus (Chicken) genome, bGalGal1, GRCg7b, maternal haplotype autosomes + Z &amp; W.</title>
        <authorList>
            <person name="Warren W."/>
            <person name="Formenti G."/>
            <person name="Fedrigo O."/>
            <person name="Haase B."/>
            <person name="Mountcastle J."/>
            <person name="Balacco J."/>
            <person name="Tracey A."/>
            <person name="Schneider V."/>
            <person name="Okimoto R."/>
            <person name="Cheng H."/>
            <person name="Hawken R."/>
            <person name="Howe K."/>
            <person name="Jarvis E.D."/>
        </authorList>
    </citation>
    <scope>NUCLEOTIDE SEQUENCE [LARGE SCALE GENOMIC DNA]</scope>
    <source>
        <strain evidence="4">Broiler</strain>
    </source>
</reference>
<dbReference type="Pfam" id="PF00023">
    <property type="entry name" value="Ank"/>
    <property type="match status" value="1"/>
</dbReference>
<evidence type="ECO:0000313" key="4">
    <source>
        <dbReference type="Ensembl" id="ENSGALP00010002256.1"/>
    </source>
</evidence>
<dbReference type="Proteomes" id="UP000000539">
    <property type="component" value="Chromosome 1"/>
</dbReference>
<dbReference type="AlphaFoldDB" id="A0A8V0XCR7"/>
<dbReference type="SUPFAM" id="SSF48403">
    <property type="entry name" value="Ankyrin repeat"/>
    <property type="match status" value="1"/>
</dbReference>
<reference evidence="4" key="3">
    <citation type="submission" date="2025-09" db="UniProtKB">
        <authorList>
            <consortium name="Ensembl"/>
        </authorList>
    </citation>
    <scope>IDENTIFICATION</scope>
    <source>
        <strain evidence="4">broiler</strain>
    </source>
</reference>
<organism evidence="4 5">
    <name type="scientific">Gallus gallus</name>
    <name type="common">Chicken</name>
    <dbReference type="NCBI Taxonomy" id="9031"/>
    <lineage>
        <taxon>Eukaryota</taxon>
        <taxon>Metazoa</taxon>
        <taxon>Chordata</taxon>
        <taxon>Craniata</taxon>
        <taxon>Vertebrata</taxon>
        <taxon>Euteleostomi</taxon>
        <taxon>Archelosauria</taxon>
        <taxon>Archosauria</taxon>
        <taxon>Dinosauria</taxon>
        <taxon>Saurischia</taxon>
        <taxon>Theropoda</taxon>
        <taxon>Coelurosauria</taxon>
        <taxon>Aves</taxon>
        <taxon>Neognathae</taxon>
        <taxon>Galloanserae</taxon>
        <taxon>Galliformes</taxon>
        <taxon>Phasianidae</taxon>
        <taxon>Phasianinae</taxon>
        <taxon>Gallus</taxon>
    </lineage>
</organism>
<dbReference type="GeneTree" id="ENSGT00940000168882"/>
<dbReference type="PANTHER" id="PTHR24124">
    <property type="entry name" value="ANKYRIN REPEAT FAMILY A"/>
    <property type="match status" value="1"/>
</dbReference>
<evidence type="ECO:0000256" key="3">
    <source>
        <dbReference type="PROSITE-ProRule" id="PRU00023"/>
    </source>
</evidence>
<dbReference type="Pfam" id="PF12796">
    <property type="entry name" value="Ank_2"/>
    <property type="match status" value="1"/>
</dbReference>
<evidence type="ECO:0000256" key="1">
    <source>
        <dbReference type="ARBA" id="ARBA00022737"/>
    </source>
</evidence>
<accession>A0A8V0XCR7</accession>
<sequence length="253" mass="27080">PQSCLEITSGLWERIWGAESTVRGLSRGRVAWRALCSSGSSRKGPDVGLAAVLWGARGGAEGPRGIPSLSQAVVLAELSSQAALEPGACKALRCFISFCLLGMICPHPLPQPIFLLSRLLQEGTDVNTRHRLGWTALMVAAISRNSSVVKALLAANADPNLGDDFSSVYETAKEKGLHSLEGKRHGCLCPSALQPGSSSSPAVLVTREDEFNNRLNVRASFRGCTALHYAVLADDYLSVRMLLEAGERRGLWV</sequence>
<dbReference type="Gene3D" id="1.25.40.20">
    <property type="entry name" value="Ankyrin repeat-containing domain"/>
    <property type="match status" value="1"/>
</dbReference>
<evidence type="ECO:0000256" key="2">
    <source>
        <dbReference type="ARBA" id="ARBA00023043"/>
    </source>
</evidence>
<dbReference type="SMART" id="SM00248">
    <property type="entry name" value="ANK"/>
    <property type="match status" value="2"/>
</dbReference>
<dbReference type="Ensembl" id="ENSGALT00010003953.1">
    <property type="protein sequence ID" value="ENSGALP00010002256.1"/>
    <property type="gene ID" value="ENSGALG00010001731.1"/>
</dbReference>